<gene>
    <name evidence="7" type="primary">lgt</name>
    <name evidence="8" type="ORF">A3E04_00705</name>
</gene>
<accession>A0A1F6GKH1</accession>
<dbReference type="NCBIfam" id="TIGR00544">
    <property type="entry name" value="lgt"/>
    <property type="match status" value="1"/>
</dbReference>
<evidence type="ECO:0000313" key="9">
    <source>
        <dbReference type="Proteomes" id="UP000176968"/>
    </source>
</evidence>
<dbReference type="InterPro" id="IPR001640">
    <property type="entry name" value="Lgt"/>
</dbReference>
<evidence type="ECO:0000256" key="1">
    <source>
        <dbReference type="ARBA" id="ARBA00007150"/>
    </source>
</evidence>
<comment type="similarity">
    <text evidence="1 7">Belongs to the Lgt family.</text>
</comment>
<keyword evidence="5 7" id="KW-1133">Transmembrane helix</keyword>
<evidence type="ECO:0000313" key="8">
    <source>
        <dbReference type="EMBL" id="OGG98577.1"/>
    </source>
</evidence>
<evidence type="ECO:0000256" key="6">
    <source>
        <dbReference type="ARBA" id="ARBA00023136"/>
    </source>
</evidence>
<sequence>MFLHAFHPSPLIIDFGFIAVHWYGFLISLSVVVCFFIGKKLFCRYALPGQLFFDLVFYVLIFGFAGARLWHVLSEYDYYSNHLLDAFKIWQGGLAIHGALLSGVIVIYFFNKKLSGYALLQDNNEAVKQWNNETAAPKENIFIAPFLSSRRHKFLLLLDIFAPLIALGQAIGRFGNYFNQELYGRPVGWGIPIDLLNRLPGYESFEYFHPIFLYESLWCLTIFLLLIFLHRLRLDDIRHKRKEASLFHGFIVNGCGTIFFFYLIFYSLGRFFVGFLRLDPQAVWLNLRLDQWASLALFLVGIIYFVRGLLHHQSQVECDKNS</sequence>
<dbReference type="Proteomes" id="UP000176968">
    <property type="component" value="Unassembled WGS sequence"/>
</dbReference>
<protein>
    <recommendedName>
        <fullName evidence="7">Phosphatidylglycerol--prolipoprotein diacylglyceryl transferase</fullName>
        <ecNumber evidence="7">2.5.1.145</ecNumber>
    </recommendedName>
</protein>
<comment type="function">
    <text evidence="7">Catalyzes the transfer of the diacylglyceryl group from phosphatidylglycerol to the sulfhydryl group of the N-terminal cysteine of a prolipoprotein, the first step in the formation of mature lipoproteins.</text>
</comment>
<dbReference type="GO" id="GO:0005886">
    <property type="term" value="C:plasma membrane"/>
    <property type="evidence" value="ECO:0007669"/>
    <property type="project" value="UniProtKB-SubCell"/>
</dbReference>
<dbReference type="PROSITE" id="PS01311">
    <property type="entry name" value="LGT"/>
    <property type="match status" value="1"/>
</dbReference>
<dbReference type="UniPathway" id="UPA00664"/>
<feature type="transmembrane region" description="Helical" evidence="7">
    <location>
        <begin position="207"/>
        <end position="229"/>
    </location>
</feature>
<feature type="transmembrane region" description="Helical" evidence="7">
    <location>
        <begin position="20"/>
        <end position="39"/>
    </location>
</feature>
<comment type="catalytic activity">
    <reaction evidence="7">
        <text>L-cysteinyl-[prolipoprotein] + a 1,2-diacyl-sn-glycero-3-phospho-(1'-sn-glycerol) = an S-1,2-diacyl-sn-glyceryl-L-cysteinyl-[prolipoprotein] + sn-glycerol 1-phosphate + H(+)</text>
        <dbReference type="Rhea" id="RHEA:56712"/>
        <dbReference type="Rhea" id="RHEA-COMP:14679"/>
        <dbReference type="Rhea" id="RHEA-COMP:14680"/>
        <dbReference type="ChEBI" id="CHEBI:15378"/>
        <dbReference type="ChEBI" id="CHEBI:29950"/>
        <dbReference type="ChEBI" id="CHEBI:57685"/>
        <dbReference type="ChEBI" id="CHEBI:64716"/>
        <dbReference type="ChEBI" id="CHEBI:140658"/>
        <dbReference type="EC" id="2.5.1.145"/>
    </reaction>
</comment>
<dbReference type="PANTHER" id="PTHR30589:SF0">
    <property type="entry name" value="PHOSPHATIDYLGLYCEROL--PROLIPOPROTEIN DIACYLGLYCERYL TRANSFERASE"/>
    <property type="match status" value="1"/>
</dbReference>
<keyword evidence="2 7" id="KW-1003">Cell membrane</keyword>
<organism evidence="8 9">
    <name type="scientific">Candidatus Kuenenbacteria bacterium RIFCSPHIGHO2_12_FULL_42_14</name>
    <dbReference type="NCBI Taxonomy" id="1798563"/>
    <lineage>
        <taxon>Bacteria</taxon>
        <taxon>Candidatus Kueneniibacteriota</taxon>
    </lineage>
</organism>
<evidence type="ECO:0000256" key="5">
    <source>
        <dbReference type="ARBA" id="ARBA00022989"/>
    </source>
</evidence>
<dbReference type="GO" id="GO:0008961">
    <property type="term" value="F:phosphatidylglycerol-prolipoprotein diacylglyceryl transferase activity"/>
    <property type="evidence" value="ECO:0007669"/>
    <property type="project" value="UniProtKB-UniRule"/>
</dbReference>
<feature type="transmembrane region" description="Helical" evidence="7">
    <location>
        <begin position="154"/>
        <end position="172"/>
    </location>
</feature>
<feature type="binding site" evidence="7">
    <location>
        <position position="173"/>
    </location>
    <ligand>
        <name>a 1,2-diacyl-sn-glycero-3-phospho-(1'-sn-glycerol)</name>
        <dbReference type="ChEBI" id="CHEBI:64716"/>
    </ligand>
</feature>
<evidence type="ECO:0000256" key="4">
    <source>
        <dbReference type="ARBA" id="ARBA00022692"/>
    </source>
</evidence>
<comment type="pathway">
    <text evidence="7">Protein modification; lipoprotein biosynthesis (diacylglyceryl transfer).</text>
</comment>
<keyword evidence="4 7" id="KW-0812">Transmembrane</keyword>
<dbReference type="PANTHER" id="PTHR30589">
    <property type="entry name" value="PROLIPOPROTEIN DIACYLGLYCERYL TRANSFERASE"/>
    <property type="match status" value="1"/>
</dbReference>
<dbReference type="AlphaFoldDB" id="A0A1F6GKH1"/>
<name>A0A1F6GKH1_9BACT</name>
<dbReference type="GO" id="GO:0042158">
    <property type="term" value="P:lipoprotein biosynthetic process"/>
    <property type="evidence" value="ECO:0007669"/>
    <property type="project" value="UniProtKB-UniRule"/>
</dbReference>
<keyword evidence="6 7" id="KW-0472">Membrane</keyword>
<dbReference type="EMBL" id="MFMY01000054">
    <property type="protein sequence ID" value="OGG98577.1"/>
    <property type="molecule type" value="Genomic_DNA"/>
</dbReference>
<feature type="transmembrane region" description="Helical" evidence="7">
    <location>
        <begin position="292"/>
        <end position="310"/>
    </location>
</feature>
<dbReference type="EC" id="2.5.1.145" evidence="7"/>
<reference evidence="8 9" key="1">
    <citation type="journal article" date="2016" name="Nat. Commun.">
        <title>Thousands of microbial genomes shed light on interconnected biogeochemical processes in an aquifer system.</title>
        <authorList>
            <person name="Anantharaman K."/>
            <person name="Brown C.T."/>
            <person name="Hug L.A."/>
            <person name="Sharon I."/>
            <person name="Castelle C.J."/>
            <person name="Probst A.J."/>
            <person name="Thomas B.C."/>
            <person name="Singh A."/>
            <person name="Wilkins M.J."/>
            <person name="Karaoz U."/>
            <person name="Brodie E.L."/>
            <person name="Williams K.H."/>
            <person name="Hubbard S.S."/>
            <person name="Banfield J.F."/>
        </authorList>
    </citation>
    <scope>NUCLEOTIDE SEQUENCE [LARGE SCALE GENOMIC DNA]</scope>
</reference>
<feature type="transmembrane region" description="Helical" evidence="7">
    <location>
        <begin position="51"/>
        <end position="70"/>
    </location>
</feature>
<comment type="subcellular location">
    <subcellularLocation>
        <location evidence="7">Cell membrane</location>
        <topology evidence="7">Multi-pass membrane protein</topology>
    </subcellularLocation>
</comment>
<feature type="transmembrane region" description="Helical" evidence="7">
    <location>
        <begin position="90"/>
        <end position="110"/>
    </location>
</feature>
<comment type="caution">
    <text evidence="8">The sequence shown here is derived from an EMBL/GenBank/DDBJ whole genome shotgun (WGS) entry which is preliminary data.</text>
</comment>
<evidence type="ECO:0000256" key="2">
    <source>
        <dbReference type="ARBA" id="ARBA00022475"/>
    </source>
</evidence>
<evidence type="ECO:0000256" key="7">
    <source>
        <dbReference type="HAMAP-Rule" id="MF_01147"/>
    </source>
</evidence>
<dbReference type="HAMAP" id="MF_01147">
    <property type="entry name" value="Lgt"/>
    <property type="match status" value="1"/>
</dbReference>
<keyword evidence="3 7" id="KW-0808">Transferase</keyword>
<evidence type="ECO:0000256" key="3">
    <source>
        <dbReference type="ARBA" id="ARBA00022679"/>
    </source>
</evidence>
<feature type="transmembrane region" description="Helical" evidence="7">
    <location>
        <begin position="250"/>
        <end position="272"/>
    </location>
</feature>
<proteinExistence type="inferred from homology"/>
<dbReference type="Pfam" id="PF01790">
    <property type="entry name" value="LGT"/>
    <property type="match status" value="2"/>
</dbReference>
<keyword evidence="8" id="KW-0449">Lipoprotein</keyword>